<dbReference type="InterPro" id="IPR050879">
    <property type="entry name" value="Acyltransferase_3"/>
</dbReference>
<dbReference type="STRING" id="1841610.A6X21_23330"/>
<evidence type="ECO:0000313" key="4">
    <source>
        <dbReference type="Proteomes" id="UP000094828"/>
    </source>
</evidence>
<feature type="transmembrane region" description="Helical" evidence="1">
    <location>
        <begin position="267"/>
        <end position="287"/>
    </location>
</feature>
<reference evidence="3 4" key="1">
    <citation type="submission" date="2016-05" db="EMBL/GenBank/DDBJ databases">
        <title>Genomic and physiological characterization of Planctopirus sp. isolated from fresh water lake.</title>
        <authorList>
            <person name="Subhash Y."/>
            <person name="Ramana C."/>
        </authorList>
    </citation>
    <scope>NUCLEOTIDE SEQUENCE [LARGE SCALE GENOMIC DNA]</scope>
    <source>
        <strain evidence="3 4">JC280</strain>
    </source>
</reference>
<dbReference type="GO" id="GO:0016747">
    <property type="term" value="F:acyltransferase activity, transferring groups other than amino-acyl groups"/>
    <property type="evidence" value="ECO:0007669"/>
    <property type="project" value="InterPro"/>
</dbReference>
<accession>A0A1C3ECK4</accession>
<feature type="transmembrane region" description="Helical" evidence="1">
    <location>
        <begin position="293"/>
        <end position="314"/>
    </location>
</feature>
<feature type="transmembrane region" description="Helical" evidence="1">
    <location>
        <begin position="371"/>
        <end position="392"/>
    </location>
</feature>
<keyword evidence="4" id="KW-1185">Reference proteome</keyword>
<dbReference type="PANTHER" id="PTHR23028">
    <property type="entry name" value="ACETYLTRANSFERASE"/>
    <property type="match status" value="1"/>
</dbReference>
<keyword evidence="1" id="KW-0472">Membrane</keyword>
<name>A0A1C3ECK4_9PLAN</name>
<feature type="transmembrane region" description="Helical" evidence="1">
    <location>
        <begin position="208"/>
        <end position="227"/>
    </location>
</feature>
<dbReference type="PANTHER" id="PTHR23028:SF53">
    <property type="entry name" value="ACYL_TRANSF_3 DOMAIN-CONTAINING PROTEIN"/>
    <property type="match status" value="1"/>
</dbReference>
<organism evidence="3 4">
    <name type="scientific">Planctopirus hydrillae</name>
    <dbReference type="NCBI Taxonomy" id="1841610"/>
    <lineage>
        <taxon>Bacteria</taxon>
        <taxon>Pseudomonadati</taxon>
        <taxon>Planctomycetota</taxon>
        <taxon>Planctomycetia</taxon>
        <taxon>Planctomycetales</taxon>
        <taxon>Planctomycetaceae</taxon>
        <taxon>Planctopirus</taxon>
    </lineage>
</organism>
<dbReference type="EMBL" id="LYDR01000095">
    <property type="protein sequence ID" value="ODA30987.1"/>
    <property type="molecule type" value="Genomic_DNA"/>
</dbReference>
<protein>
    <recommendedName>
        <fullName evidence="2">Acyltransferase 3 domain-containing protein</fullName>
    </recommendedName>
</protein>
<feature type="transmembrane region" description="Helical" evidence="1">
    <location>
        <begin position="239"/>
        <end position="255"/>
    </location>
</feature>
<feature type="domain" description="Acyltransferase 3" evidence="2">
    <location>
        <begin position="53"/>
        <end position="393"/>
    </location>
</feature>
<dbReference type="OrthoDB" id="9796461at2"/>
<gene>
    <name evidence="3" type="ORF">A6X21_23330</name>
</gene>
<dbReference type="InterPro" id="IPR002656">
    <property type="entry name" value="Acyl_transf_3_dom"/>
</dbReference>
<dbReference type="GO" id="GO:0000271">
    <property type="term" value="P:polysaccharide biosynthetic process"/>
    <property type="evidence" value="ECO:0007669"/>
    <property type="project" value="TreeGrafter"/>
</dbReference>
<dbReference type="AlphaFoldDB" id="A0A1C3ECK4"/>
<evidence type="ECO:0000313" key="3">
    <source>
        <dbReference type="EMBL" id="ODA30987.1"/>
    </source>
</evidence>
<comment type="caution">
    <text evidence="3">The sequence shown here is derived from an EMBL/GenBank/DDBJ whole genome shotgun (WGS) entry which is preliminary data.</text>
</comment>
<proteinExistence type="predicted"/>
<evidence type="ECO:0000259" key="2">
    <source>
        <dbReference type="Pfam" id="PF01757"/>
    </source>
</evidence>
<dbReference type="Pfam" id="PF01757">
    <property type="entry name" value="Acyl_transf_3"/>
    <property type="match status" value="1"/>
</dbReference>
<feature type="transmembrane region" description="Helical" evidence="1">
    <location>
        <begin position="335"/>
        <end position="359"/>
    </location>
</feature>
<dbReference type="GO" id="GO:0016020">
    <property type="term" value="C:membrane"/>
    <property type="evidence" value="ECO:0007669"/>
    <property type="project" value="TreeGrafter"/>
</dbReference>
<keyword evidence="1" id="KW-1133">Transmembrane helix</keyword>
<feature type="transmembrane region" description="Helical" evidence="1">
    <location>
        <begin position="129"/>
        <end position="146"/>
    </location>
</feature>
<keyword evidence="1" id="KW-0812">Transmembrane</keyword>
<feature type="transmembrane region" description="Helical" evidence="1">
    <location>
        <begin position="88"/>
        <end position="109"/>
    </location>
</feature>
<evidence type="ECO:0000256" key="1">
    <source>
        <dbReference type="SAM" id="Phobius"/>
    </source>
</evidence>
<dbReference type="Proteomes" id="UP000094828">
    <property type="component" value="Unassembled WGS sequence"/>
</dbReference>
<sequence length="425" mass="47415">MLSIRNFVITPSILIGDRSSASCQKIVKLHFGMEIAFTRSMPTPLETSAARLPALDGLRGVAILGVLFSKAQLTPGFPSEFHLHWGHIVGSASVDLFFVVSGYLITTLLLAEKDRNRQISLGAFYWRRALRIVPAFLALLTALWLLDGHSDVEMRHIDWLSAATYTVNFIPESSWDAGHLWSLSIEEHFYLLWPLMVVLLSEAQLRQLLVALIAGTLLLRGVVLATQPQEASILEVWTIFRWDTIAAGCWLALGLRHEATRARLVSFAEAPWALPATITILIVSLGLNLSNKLGLTIGYSLTAMAWAALILLALQRSSSLSRGHLMDQSKEIPSLWIRVLHSRLLVTIGILSYSLYLWHRLFLRAETNENWLHFPVNLACLALAAVTCHWLIERPFLLLKNSWKPQPTAEQTLPWGSTAPVDGLV</sequence>